<keyword evidence="4" id="KW-1185">Reference proteome</keyword>
<feature type="signal peptide" evidence="2">
    <location>
        <begin position="1"/>
        <end position="21"/>
    </location>
</feature>
<protein>
    <recommendedName>
        <fullName evidence="5">Secreted protein</fullName>
    </recommendedName>
</protein>
<reference evidence="3 4" key="1">
    <citation type="journal article" date="2020" name="Genome Biol. Evol.">
        <title>Rhizobium dioscoreae sp. nov., a plant growth-promoting bacterium isolated from yam (Dioscorea species).</title>
        <authorList>
            <person name="Ouyabe M."/>
            <person name="Tanaka N."/>
            <person name="Shiwa Y."/>
            <person name="Fujita N."/>
            <person name="Kikuno H."/>
            <person name="Babil P."/>
            <person name="Shiwachi H."/>
        </authorList>
    </citation>
    <scope>NUCLEOTIDE SEQUENCE [LARGE SCALE GENOMIC DNA]</scope>
    <source>
        <strain evidence="3 4">S-93</strain>
    </source>
</reference>
<dbReference type="EMBL" id="BLAJ01000006">
    <property type="protein sequence ID" value="GES52041.1"/>
    <property type="molecule type" value="Genomic_DNA"/>
</dbReference>
<feature type="compositionally biased region" description="Polar residues" evidence="1">
    <location>
        <begin position="22"/>
        <end position="34"/>
    </location>
</feature>
<accession>A0ABQ0Z9Q2</accession>
<gene>
    <name evidence="3" type="ORF">RsS93_46550</name>
</gene>
<sequence>MLSKIAATALISLCLATASLAQSSNSNGAASDQLSPHPETNQDKSVQGDNKAGRNGAQDSSKKTKTDSSKNSGGCNNQANAMTSTSANQEQAGSQSCD</sequence>
<feature type="chain" id="PRO_5045118051" description="Secreted protein" evidence="2">
    <location>
        <begin position="22"/>
        <end position="98"/>
    </location>
</feature>
<organism evidence="3 4">
    <name type="scientific">Rhizobium dioscoreae</name>
    <dbReference type="NCBI Taxonomy" id="2653122"/>
    <lineage>
        <taxon>Bacteria</taxon>
        <taxon>Pseudomonadati</taxon>
        <taxon>Pseudomonadota</taxon>
        <taxon>Alphaproteobacteria</taxon>
        <taxon>Hyphomicrobiales</taxon>
        <taxon>Rhizobiaceae</taxon>
        <taxon>Rhizobium/Agrobacterium group</taxon>
        <taxon>Rhizobium</taxon>
    </lineage>
</organism>
<keyword evidence="2" id="KW-0732">Signal</keyword>
<evidence type="ECO:0000256" key="2">
    <source>
        <dbReference type="SAM" id="SignalP"/>
    </source>
</evidence>
<dbReference type="Proteomes" id="UP000390335">
    <property type="component" value="Unassembled WGS sequence"/>
</dbReference>
<dbReference type="RefSeq" id="WP_113420308.1">
    <property type="nucleotide sequence ID" value="NZ_BLAJ01000006.1"/>
</dbReference>
<proteinExistence type="predicted"/>
<feature type="region of interest" description="Disordered" evidence="1">
    <location>
        <begin position="22"/>
        <end position="98"/>
    </location>
</feature>
<name>A0ABQ0Z9Q2_9HYPH</name>
<evidence type="ECO:0000256" key="1">
    <source>
        <dbReference type="SAM" id="MobiDB-lite"/>
    </source>
</evidence>
<evidence type="ECO:0000313" key="4">
    <source>
        <dbReference type="Proteomes" id="UP000390335"/>
    </source>
</evidence>
<feature type="compositionally biased region" description="Polar residues" evidence="1">
    <location>
        <begin position="71"/>
        <end position="98"/>
    </location>
</feature>
<comment type="caution">
    <text evidence="3">The sequence shown here is derived from an EMBL/GenBank/DDBJ whole genome shotgun (WGS) entry which is preliminary data.</text>
</comment>
<evidence type="ECO:0008006" key="5">
    <source>
        <dbReference type="Google" id="ProtNLM"/>
    </source>
</evidence>
<evidence type="ECO:0000313" key="3">
    <source>
        <dbReference type="EMBL" id="GES52041.1"/>
    </source>
</evidence>